<dbReference type="Gene3D" id="1.10.246.130">
    <property type="match status" value="1"/>
</dbReference>
<evidence type="ECO:0008006" key="3">
    <source>
        <dbReference type="Google" id="ProtNLM"/>
    </source>
</evidence>
<dbReference type="InParanoid" id="B7FVL4"/>
<reference evidence="1 2" key="1">
    <citation type="journal article" date="2008" name="Nature">
        <title>The Phaeodactylum genome reveals the evolutionary history of diatom genomes.</title>
        <authorList>
            <person name="Bowler C."/>
            <person name="Allen A.E."/>
            <person name="Badger J.H."/>
            <person name="Grimwood J."/>
            <person name="Jabbari K."/>
            <person name="Kuo A."/>
            <person name="Maheswari U."/>
            <person name="Martens C."/>
            <person name="Maumus F."/>
            <person name="Otillar R.P."/>
            <person name="Rayko E."/>
            <person name="Salamov A."/>
            <person name="Vandepoele K."/>
            <person name="Beszteri B."/>
            <person name="Gruber A."/>
            <person name="Heijde M."/>
            <person name="Katinka M."/>
            <person name="Mock T."/>
            <person name="Valentin K."/>
            <person name="Verret F."/>
            <person name="Berges J.A."/>
            <person name="Brownlee C."/>
            <person name="Cadoret J.P."/>
            <person name="Chiovitti A."/>
            <person name="Choi C.J."/>
            <person name="Coesel S."/>
            <person name="De Martino A."/>
            <person name="Detter J.C."/>
            <person name="Durkin C."/>
            <person name="Falciatore A."/>
            <person name="Fournet J."/>
            <person name="Haruta M."/>
            <person name="Huysman M.J."/>
            <person name="Jenkins B.D."/>
            <person name="Jiroutova K."/>
            <person name="Jorgensen R.E."/>
            <person name="Joubert Y."/>
            <person name="Kaplan A."/>
            <person name="Kroger N."/>
            <person name="Kroth P.G."/>
            <person name="La Roche J."/>
            <person name="Lindquist E."/>
            <person name="Lommer M."/>
            <person name="Martin-Jezequel V."/>
            <person name="Lopez P.J."/>
            <person name="Lucas S."/>
            <person name="Mangogna M."/>
            <person name="McGinnis K."/>
            <person name="Medlin L.K."/>
            <person name="Montsant A."/>
            <person name="Oudot-Le Secq M.P."/>
            <person name="Napoli C."/>
            <person name="Obornik M."/>
            <person name="Parker M.S."/>
            <person name="Petit J.L."/>
            <person name="Porcel B.M."/>
            <person name="Poulsen N."/>
            <person name="Robison M."/>
            <person name="Rychlewski L."/>
            <person name="Rynearson T.A."/>
            <person name="Schmutz J."/>
            <person name="Shapiro H."/>
            <person name="Siaut M."/>
            <person name="Stanley M."/>
            <person name="Sussman M.R."/>
            <person name="Taylor A.R."/>
            <person name="Vardi A."/>
            <person name="von Dassow P."/>
            <person name="Vyverman W."/>
            <person name="Willis A."/>
            <person name="Wyrwicz L.S."/>
            <person name="Rokhsar D.S."/>
            <person name="Weissenbach J."/>
            <person name="Armbrust E.V."/>
            <person name="Green B.R."/>
            <person name="Van de Peer Y."/>
            <person name="Grigoriev I.V."/>
        </authorList>
    </citation>
    <scope>NUCLEOTIDE SEQUENCE [LARGE SCALE GENOMIC DNA]</scope>
    <source>
        <strain evidence="1 2">CCAP 1055/1</strain>
    </source>
</reference>
<dbReference type="PaxDb" id="2850-Phatr44775"/>
<dbReference type="KEGG" id="pti:PHATRDRAFT_44775"/>
<dbReference type="HOGENOM" id="CLU_014813_3_1_1"/>
<evidence type="ECO:0000313" key="2">
    <source>
        <dbReference type="Proteomes" id="UP000000759"/>
    </source>
</evidence>
<dbReference type="InterPro" id="IPR029055">
    <property type="entry name" value="Ntn_hydrolases_N"/>
</dbReference>
<dbReference type="MEROPS" id="T03.025"/>
<dbReference type="Proteomes" id="UP000000759">
    <property type="component" value="Chromosome 5"/>
</dbReference>
<dbReference type="RefSeq" id="XP_002178726.1">
    <property type="nucleotide sequence ID" value="XM_002178690.1"/>
</dbReference>
<sequence>MADWYKASLGDIPVDEVHKAKKDEIRFCSRRSPVLCRHACVTTSQPLATSIGVDFLRRHANAADTAVAVAAALAVTEPCSTGLGGDMFCLYFDAATKEVMCVNGSGASPADLSLDLLKKTYPDGLGGVNEAMFRDSPHAVTVPGAARGWEDLLSKHGSGKFTLAQLLEPSAVLAEEGFPVGPVTSYHWKAGIPQIRKWLLENESVPLTINGRDGPEPGDLIYNPDLARVLRNLGKQGSSLGFYRGNPGQAIVDIIQKHGGTMTLQDLAMHKSDFPEALSVEYRGCKLWQHPPNGQGVAGQIALAGVDCLEQTGKCPTITPETIGNADSYHVMMEMMRLGFADARAYVADPASMKVDNKFLLNTDRIGSRAEQLFNPEKAAIAGLPDASNCTVSFQVVDEAGNAISFVNSNFMGFGTGLVPEGCGFTLQNRGFGFNLQEGHPNQVGASKRPYHTIIPGVLTHSDTSELYATISNMGGNMQPQGHMQLTIDMLAGGMDPQQAIDMPRFCIADGTQAGVVFMEEGVKEEVLYELKRRGHIIQSNQSGHERSTFGRAQIIKRDRATGVLWAGSDGRADGCAMGF</sequence>
<dbReference type="SMR" id="B7FVL4"/>
<dbReference type="Pfam" id="PF01019">
    <property type="entry name" value="G_glu_transpept"/>
    <property type="match status" value="1"/>
</dbReference>
<dbReference type="InterPro" id="IPR043138">
    <property type="entry name" value="GGT_lsub"/>
</dbReference>
<dbReference type="GeneID" id="7199740"/>
<evidence type="ECO:0000313" key="1">
    <source>
        <dbReference type="EMBL" id="EEC49424.1"/>
    </source>
</evidence>
<dbReference type="OrthoDB" id="2015213at2759"/>
<protein>
    <recommendedName>
        <fullName evidence="3">Gamma-glutamyltransferase</fullName>
    </recommendedName>
</protein>
<dbReference type="EMBL" id="CM000608">
    <property type="protein sequence ID" value="EEC49424.1"/>
    <property type="molecule type" value="Genomic_DNA"/>
</dbReference>
<dbReference type="InterPro" id="IPR052896">
    <property type="entry name" value="GGT-like_enzyme"/>
</dbReference>
<dbReference type="PANTHER" id="PTHR43881:SF1">
    <property type="entry name" value="GAMMA-GLUTAMYLTRANSPEPTIDASE (AFU_ORTHOLOGUE AFUA_4G13580)"/>
    <property type="match status" value="1"/>
</dbReference>
<name>B7FVL4_PHATC</name>
<dbReference type="Gene3D" id="3.60.20.40">
    <property type="match status" value="1"/>
</dbReference>
<dbReference type="STRING" id="556484.B7FVL4"/>
<dbReference type="PRINTS" id="PR01210">
    <property type="entry name" value="GGTRANSPTASE"/>
</dbReference>
<dbReference type="eggNOG" id="KOG2410">
    <property type="taxonomic scope" value="Eukaryota"/>
</dbReference>
<accession>B7FVL4</accession>
<gene>
    <name evidence="1" type="ORF">PHATRDRAFT_44775</name>
</gene>
<dbReference type="AlphaFoldDB" id="B7FVL4"/>
<keyword evidence="2" id="KW-1185">Reference proteome</keyword>
<dbReference type="SUPFAM" id="SSF56235">
    <property type="entry name" value="N-terminal nucleophile aminohydrolases (Ntn hydrolases)"/>
    <property type="match status" value="1"/>
</dbReference>
<dbReference type="PANTHER" id="PTHR43881">
    <property type="entry name" value="GAMMA-GLUTAMYLTRANSPEPTIDASE (AFU_ORTHOLOGUE AFUA_4G13580)"/>
    <property type="match status" value="1"/>
</dbReference>
<organism evidence="1 2">
    <name type="scientific">Phaeodactylum tricornutum (strain CCAP 1055/1)</name>
    <dbReference type="NCBI Taxonomy" id="556484"/>
    <lineage>
        <taxon>Eukaryota</taxon>
        <taxon>Sar</taxon>
        <taxon>Stramenopiles</taxon>
        <taxon>Ochrophyta</taxon>
        <taxon>Bacillariophyta</taxon>
        <taxon>Bacillariophyceae</taxon>
        <taxon>Bacillariophycidae</taxon>
        <taxon>Naviculales</taxon>
        <taxon>Phaeodactylaceae</taxon>
        <taxon>Phaeodactylum</taxon>
    </lineage>
</organism>
<dbReference type="InterPro" id="IPR043137">
    <property type="entry name" value="GGT_ssub_C"/>
</dbReference>
<dbReference type="OMA" id="EGNMVSY"/>
<reference evidence="2" key="2">
    <citation type="submission" date="2008-08" db="EMBL/GenBank/DDBJ databases">
        <authorList>
            <consortium name="Diatom Consortium"/>
            <person name="Grigoriev I."/>
            <person name="Grimwood J."/>
            <person name="Kuo A."/>
            <person name="Otillar R.P."/>
            <person name="Salamov A."/>
            <person name="Detter J.C."/>
            <person name="Lindquist E."/>
            <person name="Shapiro H."/>
            <person name="Lucas S."/>
            <person name="Glavina del Rio T."/>
            <person name="Pitluck S."/>
            <person name="Rokhsar D."/>
            <person name="Bowler C."/>
        </authorList>
    </citation>
    <scope>GENOME REANNOTATION</scope>
    <source>
        <strain evidence="2">CCAP 1055/1</strain>
    </source>
</reference>
<proteinExistence type="predicted"/>